<proteinExistence type="predicted"/>
<sequence length="156" mass="17872">MAKYIKCARKGGLVMSERLFEMPQSLGNTNVFWVQVQEPPAGVHPSWRPNCPEDQLTFLVYQNLPVSNGMNPAVVTESQGQWQHSISGLSARQYLEDIQERQHDIETFRLIKEWCTSQPEGCEEAFLNLGVNNNTDSRYQAYRQAVEEIKAIRQKA</sequence>
<comment type="caution">
    <text evidence="1">The sequence shown here is derived from an EMBL/GenBank/DDBJ whole genome shotgun (WGS) entry which is preliminary data.</text>
</comment>
<organism evidence="1 2">
    <name type="scientific">Endozoicomonas lisbonensis</name>
    <dbReference type="NCBI Taxonomy" id="3120522"/>
    <lineage>
        <taxon>Bacteria</taxon>
        <taxon>Pseudomonadati</taxon>
        <taxon>Pseudomonadota</taxon>
        <taxon>Gammaproteobacteria</taxon>
        <taxon>Oceanospirillales</taxon>
        <taxon>Endozoicomonadaceae</taxon>
        <taxon>Endozoicomonas</taxon>
    </lineage>
</organism>
<reference evidence="1 2" key="1">
    <citation type="submission" date="2024-06" db="EMBL/GenBank/DDBJ databases">
        <title>Genomic Encyclopedia of Type Strains, Phase V (KMG-V): Genome sequencing to study the core and pangenomes of soil and plant-associated prokaryotes.</title>
        <authorList>
            <person name="Whitman W."/>
        </authorList>
    </citation>
    <scope>NUCLEOTIDE SEQUENCE [LARGE SCALE GENOMIC DNA]</scope>
    <source>
        <strain evidence="1 2">NE40</strain>
    </source>
</reference>
<dbReference type="Proteomes" id="UP001549366">
    <property type="component" value="Unassembled WGS sequence"/>
</dbReference>
<accession>A0ABV2SAY1</accession>
<protein>
    <submittedName>
        <fullName evidence="1">Uncharacterized protein</fullName>
    </submittedName>
</protein>
<dbReference type="EMBL" id="JBEWTB010000001">
    <property type="protein sequence ID" value="MET4754915.1"/>
    <property type="molecule type" value="Genomic_DNA"/>
</dbReference>
<keyword evidence="2" id="KW-1185">Reference proteome</keyword>
<evidence type="ECO:0000313" key="2">
    <source>
        <dbReference type="Proteomes" id="UP001549366"/>
    </source>
</evidence>
<dbReference type="RefSeq" id="WP_354011510.1">
    <property type="nucleotide sequence ID" value="NZ_JBEWTA010000003.1"/>
</dbReference>
<name>A0ABV2SAY1_9GAMM</name>
<evidence type="ECO:0000313" key="1">
    <source>
        <dbReference type="EMBL" id="MET4754915.1"/>
    </source>
</evidence>
<gene>
    <name evidence="1" type="ORF">V5J35_000107</name>
</gene>